<dbReference type="InterPro" id="IPR009057">
    <property type="entry name" value="Homeodomain-like_sf"/>
</dbReference>
<dbReference type="PANTHER" id="PTHR47506:SF6">
    <property type="entry name" value="HTH-TYPE TRANSCRIPTIONAL REPRESSOR NEMR"/>
    <property type="match status" value="1"/>
</dbReference>
<evidence type="ECO:0000256" key="1">
    <source>
        <dbReference type="ARBA" id="ARBA00023015"/>
    </source>
</evidence>
<gene>
    <name evidence="6" type="ORF">ERJ70_17735</name>
</gene>
<evidence type="ECO:0000256" key="4">
    <source>
        <dbReference type="PROSITE-ProRule" id="PRU00335"/>
    </source>
</evidence>
<keyword evidence="3" id="KW-0804">Transcription</keyword>
<dbReference type="RefSeq" id="WP_209366089.1">
    <property type="nucleotide sequence ID" value="NZ_CP046956.1"/>
</dbReference>
<evidence type="ECO:0000313" key="6">
    <source>
        <dbReference type="EMBL" id="QTN00966.1"/>
    </source>
</evidence>
<dbReference type="Gene3D" id="1.10.10.60">
    <property type="entry name" value="Homeodomain-like"/>
    <property type="match status" value="1"/>
</dbReference>
<dbReference type="EMBL" id="CP046956">
    <property type="protein sequence ID" value="QTN00966.1"/>
    <property type="molecule type" value="Genomic_DNA"/>
</dbReference>
<dbReference type="Proteomes" id="UP000665043">
    <property type="component" value="Chromosome"/>
</dbReference>
<keyword evidence="7" id="KW-1185">Reference proteome</keyword>
<protein>
    <submittedName>
        <fullName evidence="6">TetR family transcriptional regulator</fullName>
    </submittedName>
</protein>
<reference evidence="6 7" key="1">
    <citation type="submission" date="2019-12" db="EMBL/GenBank/DDBJ databases">
        <title>The whole genome sequencing of a strain isolated from a Mars analog, Dalangtan Playa.</title>
        <authorList>
            <person name="Huang T."/>
        </authorList>
    </citation>
    <scope>NUCLEOTIDE SEQUENCE [LARGE SCALE GENOMIC DNA]</scope>
    <source>
        <strain evidence="6 7">DP4-553-S</strain>
    </source>
</reference>
<name>A0ABX7VZ16_9BACI</name>
<dbReference type="PANTHER" id="PTHR47506">
    <property type="entry name" value="TRANSCRIPTIONAL REGULATORY PROTEIN"/>
    <property type="match status" value="1"/>
</dbReference>
<dbReference type="PRINTS" id="PR00455">
    <property type="entry name" value="HTHTETR"/>
</dbReference>
<feature type="DNA-binding region" description="H-T-H motif" evidence="4">
    <location>
        <begin position="27"/>
        <end position="46"/>
    </location>
</feature>
<dbReference type="PROSITE" id="PS50977">
    <property type="entry name" value="HTH_TETR_2"/>
    <property type="match status" value="1"/>
</dbReference>
<evidence type="ECO:0000259" key="5">
    <source>
        <dbReference type="PROSITE" id="PS50977"/>
    </source>
</evidence>
<dbReference type="InterPro" id="IPR036271">
    <property type="entry name" value="Tet_transcr_reg_TetR-rel_C_sf"/>
</dbReference>
<dbReference type="Pfam" id="PF00440">
    <property type="entry name" value="TetR_N"/>
    <property type="match status" value="1"/>
</dbReference>
<keyword evidence="1" id="KW-0805">Transcription regulation</keyword>
<evidence type="ECO:0000313" key="7">
    <source>
        <dbReference type="Proteomes" id="UP000665043"/>
    </source>
</evidence>
<dbReference type="Gene3D" id="1.10.357.10">
    <property type="entry name" value="Tetracycline Repressor, domain 2"/>
    <property type="match status" value="1"/>
</dbReference>
<dbReference type="InterPro" id="IPR001647">
    <property type="entry name" value="HTH_TetR"/>
</dbReference>
<feature type="domain" description="HTH tetR-type" evidence="5">
    <location>
        <begin position="4"/>
        <end position="64"/>
    </location>
</feature>
<proteinExistence type="predicted"/>
<dbReference type="SUPFAM" id="SSF46689">
    <property type="entry name" value="Homeodomain-like"/>
    <property type="match status" value="1"/>
</dbReference>
<keyword evidence="2 4" id="KW-0238">DNA-binding</keyword>
<sequence>MYENESFQKLIKVTEEIISEKGCQKTTLNEIIQRSGLSKGAIYHYVKSKNELFVLVLKHQLEQVDKQFHTSIKEQKEAELGEPLRQTLKSFIHSKSSVSNQIFFYLISHQNKAEDQEILEEFQEAFFQHSVKWINAGQNRGPIPDTLDAEKISAFFTILGYGMRVQAMISEREELLSQEDVFQLMRSTLSNTPISFMDKNGFRQES</sequence>
<accession>A0ABX7VZ16</accession>
<evidence type="ECO:0000256" key="3">
    <source>
        <dbReference type="ARBA" id="ARBA00023163"/>
    </source>
</evidence>
<evidence type="ECO:0000256" key="2">
    <source>
        <dbReference type="ARBA" id="ARBA00023125"/>
    </source>
</evidence>
<organism evidence="6 7">
    <name type="scientific">Sediminibacillus dalangtanensis</name>
    <dbReference type="NCBI Taxonomy" id="2729421"/>
    <lineage>
        <taxon>Bacteria</taxon>
        <taxon>Bacillati</taxon>
        <taxon>Bacillota</taxon>
        <taxon>Bacilli</taxon>
        <taxon>Bacillales</taxon>
        <taxon>Bacillaceae</taxon>
        <taxon>Sediminibacillus</taxon>
    </lineage>
</organism>
<dbReference type="SUPFAM" id="SSF48498">
    <property type="entry name" value="Tetracyclin repressor-like, C-terminal domain"/>
    <property type="match status" value="1"/>
</dbReference>